<organism evidence="2 3">
    <name type="scientific">Mucilaginibacter gotjawali</name>
    <dbReference type="NCBI Taxonomy" id="1550579"/>
    <lineage>
        <taxon>Bacteria</taxon>
        <taxon>Pseudomonadati</taxon>
        <taxon>Bacteroidota</taxon>
        <taxon>Sphingobacteriia</taxon>
        <taxon>Sphingobacteriales</taxon>
        <taxon>Sphingobacteriaceae</taxon>
        <taxon>Mucilaginibacter</taxon>
    </lineage>
</organism>
<protein>
    <submittedName>
        <fullName evidence="2">Ca2+/H+ antiporter</fullName>
    </submittedName>
</protein>
<reference evidence="2" key="1">
    <citation type="submission" date="2020-08" db="EMBL/GenBank/DDBJ databases">
        <title>Genomic Encyclopedia of Type Strains, Phase III (KMG-III): the genomes of soil and plant-associated and newly described type strains.</title>
        <authorList>
            <person name="Whitman W."/>
        </authorList>
    </citation>
    <scope>NUCLEOTIDE SEQUENCE [LARGE SCALE GENOMIC DNA]</scope>
    <source>
        <strain evidence="2">CECT 8628</strain>
    </source>
</reference>
<dbReference type="EMBL" id="JACHWX010000027">
    <property type="protein sequence ID" value="MBB3058934.1"/>
    <property type="molecule type" value="Genomic_DNA"/>
</dbReference>
<feature type="transmembrane region" description="Helical" evidence="1">
    <location>
        <begin position="12"/>
        <end position="33"/>
    </location>
</feature>
<sequence>MMEENNMFSKNSYLAGALIALVFPAISLVAAYLLKDSMLLFNKPALPYLVAIVLNLIIMRLLSKKETVKTVKGIMIVTFIFIIVLFILKQHLFR</sequence>
<proteinExistence type="predicted"/>
<feature type="transmembrane region" description="Helical" evidence="1">
    <location>
        <begin position="74"/>
        <end position="93"/>
    </location>
</feature>
<comment type="caution">
    <text evidence="2">The sequence shown here is derived from an EMBL/GenBank/DDBJ whole genome shotgun (WGS) entry which is preliminary data.</text>
</comment>
<feature type="transmembrane region" description="Helical" evidence="1">
    <location>
        <begin position="45"/>
        <end position="62"/>
    </location>
</feature>
<keyword evidence="1" id="KW-1133">Transmembrane helix</keyword>
<dbReference type="AlphaFoldDB" id="A0A839SP01"/>
<gene>
    <name evidence="2" type="ORF">FHS11_005394</name>
</gene>
<keyword evidence="1" id="KW-0812">Transmembrane</keyword>
<evidence type="ECO:0000313" key="2">
    <source>
        <dbReference type="EMBL" id="MBB3058934.1"/>
    </source>
</evidence>
<dbReference type="RefSeq" id="WP_096355840.1">
    <property type="nucleotide sequence ID" value="NZ_AP017313.1"/>
</dbReference>
<keyword evidence="3" id="KW-1185">Reference proteome</keyword>
<evidence type="ECO:0000256" key="1">
    <source>
        <dbReference type="SAM" id="Phobius"/>
    </source>
</evidence>
<keyword evidence="1" id="KW-0472">Membrane</keyword>
<dbReference type="Proteomes" id="UP000539265">
    <property type="component" value="Unassembled WGS sequence"/>
</dbReference>
<dbReference type="OrthoDB" id="797879at2"/>
<accession>A0A839SP01</accession>
<evidence type="ECO:0000313" key="3">
    <source>
        <dbReference type="Proteomes" id="UP000539265"/>
    </source>
</evidence>
<name>A0A839SP01_9SPHI</name>